<keyword evidence="5" id="KW-0963">Cytoplasm</keyword>
<feature type="coiled-coil region" evidence="8">
    <location>
        <begin position="217"/>
        <end position="284"/>
    </location>
</feature>
<dbReference type="PANTHER" id="PTHR21470:SF2">
    <property type="entry name" value="RAB6-INTERACTING GOLGIN"/>
    <property type="match status" value="1"/>
</dbReference>
<dbReference type="GO" id="GO:0005794">
    <property type="term" value="C:Golgi apparatus"/>
    <property type="evidence" value="ECO:0007669"/>
    <property type="project" value="UniProtKB-SubCell"/>
</dbReference>
<dbReference type="EMBL" id="KK118812">
    <property type="protein sequence ID" value="KFM73931.1"/>
    <property type="molecule type" value="Genomic_DNA"/>
</dbReference>
<dbReference type="OrthoDB" id="9909311at2759"/>
<keyword evidence="7 8" id="KW-0175">Coiled coil</keyword>
<evidence type="ECO:0000256" key="4">
    <source>
        <dbReference type="ARBA" id="ARBA00014130"/>
    </source>
</evidence>
<organism evidence="10 11">
    <name type="scientific">Stegodyphus mimosarum</name>
    <name type="common">African social velvet spider</name>
    <dbReference type="NCBI Taxonomy" id="407821"/>
    <lineage>
        <taxon>Eukaryota</taxon>
        <taxon>Metazoa</taxon>
        <taxon>Ecdysozoa</taxon>
        <taxon>Arthropoda</taxon>
        <taxon>Chelicerata</taxon>
        <taxon>Arachnida</taxon>
        <taxon>Araneae</taxon>
        <taxon>Araneomorphae</taxon>
        <taxon>Entelegynae</taxon>
        <taxon>Eresoidea</taxon>
        <taxon>Eresidae</taxon>
        <taxon>Stegodyphus</taxon>
    </lineage>
</organism>
<comment type="similarity">
    <text evidence="3">Belongs to the GORAB family.</text>
</comment>
<keyword evidence="6" id="KW-0333">Golgi apparatus</keyword>
<feature type="region of interest" description="Disordered" evidence="9">
    <location>
        <begin position="343"/>
        <end position="384"/>
    </location>
</feature>
<evidence type="ECO:0000256" key="5">
    <source>
        <dbReference type="ARBA" id="ARBA00022490"/>
    </source>
</evidence>
<evidence type="ECO:0000256" key="9">
    <source>
        <dbReference type="SAM" id="MobiDB-lite"/>
    </source>
</evidence>
<dbReference type="Proteomes" id="UP000054359">
    <property type="component" value="Unassembled WGS sequence"/>
</dbReference>
<accession>A0A087U992</accession>
<dbReference type="Pfam" id="PF04949">
    <property type="entry name" value="Transcrip_act"/>
    <property type="match status" value="1"/>
</dbReference>
<dbReference type="AlphaFoldDB" id="A0A087U992"/>
<evidence type="ECO:0000313" key="10">
    <source>
        <dbReference type="EMBL" id="KFM73931.1"/>
    </source>
</evidence>
<dbReference type="InterPro" id="IPR007033">
    <property type="entry name" value="GORAB"/>
</dbReference>
<feature type="compositionally biased region" description="Basic and acidic residues" evidence="9">
    <location>
        <begin position="367"/>
        <end position="384"/>
    </location>
</feature>
<evidence type="ECO:0000256" key="3">
    <source>
        <dbReference type="ARBA" id="ARBA00005599"/>
    </source>
</evidence>
<evidence type="ECO:0000313" key="11">
    <source>
        <dbReference type="Proteomes" id="UP000054359"/>
    </source>
</evidence>
<feature type="compositionally biased region" description="Polar residues" evidence="9">
    <location>
        <begin position="354"/>
        <end position="366"/>
    </location>
</feature>
<keyword evidence="11" id="KW-1185">Reference proteome</keyword>
<protein>
    <recommendedName>
        <fullName evidence="4">RAB6-interacting golgin</fullName>
    </recommendedName>
</protein>
<gene>
    <name evidence="10" type="ORF">X975_08376</name>
</gene>
<comment type="subcellular location">
    <subcellularLocation>
        <location evidence="1">Cytoplasm</location>
    </subcellularLocation>
    <subcellularLocation>
        <location evidence="2">Golgi apparatus</location>
    </subcellularLocation>
</comment>
<proteinExistence type="inferred from homology"/>
<feature type="region of interest" description="Disordered" evidence="9">
    <location>
        <begin position="79"/>
        <end position="131"/>
    </location>
</feature>
<dbReference type="GO" id="GO:1905515">
    <property type="term" value="P:non-motile cilium assembly"/>
    <property type="evidence" value="ECO:0007669"/>
    <property type="project" value="TreeGrafter"/>
</dbReference>
<sequence length="384" mass="43674">MSSRSWAGFTDEDIEKIKLNPTVPNLCGDSSCDITVSTAKNLNRGPMKIKSPKCVKRDDLSDLNDNKCLLDKQMKKDASISKSKAKKSARLERRSSSTENPSDYICKSSTDEQNETDAKQLPPTIATSDPDVTVIQDISSERREEQDQSLLPLEVFELRQKRIEAENARRRALINKAITDKKKRTQAETDKLTKITAELNRLDSILSADVSILRNYIEKASMEFSEAEKRYLKAEKEFVEAKLLLFEKMQRKEQLTEHLCAIIEQNENRKANKLVELMKQLEMDSIIEDYEVNEVQPILTNLCMLNDEAYHSCHTLKPCSSPITSNTEENQTRKSNDSFLQATADHQVRDTESESLLVSNPEPCNNDNERIADVDNPAPKELKS</sequence>
<evidence type="ECO:0000256" key="8">
    <source>
        <dbReference type="SAM" id="Coils"/>
    </source>
</evidence>
<evidence type="ECO:0000256" key="6">
    <source>
        <dbReference type="ARBA" id="ARBA00023034"/>
    </source>
</evidence>
<evidence type="ECO:0000256" key="7">
    <source>
        <dbReference type="ARBA" id="ARBA00023054"/>
    </source>
</evidence>
<reference evidence="10 11" key="1">
    <citation type="submission" date="2013-11" db="EMBL/GenBank/DDBJ databases">
        <title>Genome sequencing of Stegodyphus mimosarum.</title>
        <authorList>
            <person name="Bechsgaard J."/>
        </authorList>
    </citation>
    <scope>NUCLEOTIDE SEQUENCE [LARGE SCALE GENOMIC DNA]</scope>
</reference>
<name>A0A087U992_STEMI</name>
<feature type="non-terminal residue" evidence="10">
    <location>
        <position position="384"/>
    </location>
</feature>
<dbReference type="PANTHER" id="PTHR21470">
    <property type="entry name" value="RAB6-INTERACTING PROTEIN GORAB"/>
    <property type="match status" value="1"/>
</dbReference>
<evidence type="ECO:0000256" key="1">
    <source>
        <dbReference type="ARBA" id="ARBA00004496"/>
    </source>
</evidence>
<evidence type="ECO:0000256" key="2">
    <source>
        <dbReference type="ARBA" id="ARBA00004555"/>
    </source>
</evidence>